<comment type="caution">
    <text evidence="1">The sequence shown here is derived from an EMBL/GenBank/DDBJ whole genome shotgun (WGS) entry which is preliminary data.</text>
</comment>
<dbReference type="InterPro" id="IPR011050">
    <property type="entry name" value="Pectin_lyase_fold/virulence"/>
</dbReference>
<sequence length="843" mass="92005">MIKPGLYNSFIIQVNATGVISITVNGYFCPTTYSAGLSVLQATTPVPRFAYFSTGFTGFKLKNLKAEKSSIAKQYFTTYVPLAGTYYIDAVSGSDLNSGLSELQAWRTFDNVNKTVQNAGTKVLLKKGCTWNQRLEIRGAGTIANWIEVGSYGTSVNKPKISLTNNVNDIGLLICDLDKTSGTTRSQSISYIKVQNLEIANTRLGIYYRSVTGTTNTGFLVNNVTFTNINCDPVMSAINSAPNKDVEIGVQLANIKGNLETVSGSSDGGVREYIFPAGIFVGGQTLGGQTISGSHTTVLAEFEVSNCQFNEAIAGVMSVFYWPVINTDGANIWQQLVNKVKLTNLTSTGIVNGVIGFDCVNGGAVADANGVMQPDASGWGAFKNVNVTMGSAVSGRTWPNGTTGVILSNSKNIVLDNCEFSELLNQNNPDGCGFDFETNNDNVTIQNTRFLNNDGHSILLMNGGAFGGNSNIIIQKNLFAKNVKNSTSTTEFLFSQDSDGHSNVKVRNNQVFMRKKNKNNINITFLPTRAYITATSNDLYYLDDTYANLTVIFLGLPYTYMALASSVAAPQVSSLLLKNGDLVTTNRTIPVKNDYSLVHGTPASYMVSESSSFTGAAWTAYSPNFNYLLSAGNGGKIVYFKIKNVAGTSPVYSSAITLNESGSGLMAMSSPVKLDASQTINGNQLKWEASKDNNGNFIVHRSADGIYFKELSRIRINSEAMKYQYFDPNPVVGHNYYRLTLDNSSGQPTLLDQKDIQIELPVVIYPNPVLNQRFNINFNKIFDRDIVISVLDFTGRELQRTVIPYRKEAFISEIELSRKITPGLYVISFSSNQFKHLTRLLVK</sequence>
<dbReference type="Proteomes" id="UP001595792">
    <property type="component" value="Unassembled WGS sequence"/>
</dbReference>
<name>A0ABV8NQ71_9SPHI</name>
<gene>
    <name evidence="1" type="ORF">ACFOUY_14155</name>
</gene>
<keyword evidence="2" id="KW-1185">Reference proteome</keyword>
<dbReference type="InterPro" id="IPR026444">
    <property type="entry name" value="Secre_tail"/>
</dbReference>
<evidence type="ECO:0000313" key="1">
    <source>
        <dbReference type="EMBL" id="MFC4197844.1"/>
    </source>
</evidence>
<dbReference type="SUPFAM" id="SSF51126">
    <property type="entry name" value="Pectin lyase-like"/>
    <property type="match status" value="1"/>
</dbReference>
<dbReference type="RefSeq" id="WP_378961487.1">
    <property type="nucleotide sequence ID" value="NZ_JBHSBY010000129.1"/>
</dbReference>
<reference evidence="2" key="1">
    <citation type="journal article" date="2019" name="Int. J. Syst. Evol. Microbiol.">
        <title>The Global Catalogue of Microorganisms (GCM) 10K type strain sequencing project: providing services to taxonomists for standard genome sequencing and annotation.</title>
        <authorList>
            <consortium name="The Broad Institute Genomics Platform"/>
            <consortium name="The Broad Institute Genome Sequencing Center for Infectious Disease"/>
            <person name="Wu L."/>
            <person name="Ma J."/>
        </authorList>
    </citation>
    <scope>NUCLEOTIDE SEQUENCE [LARGE SCALE GENOMIC DNA]</scope>
    <source>
        <strain evidence="2">CCM 8689</strain>
    </source>
</reference>
<dbReference type="NCBIfam" id="TIGR04183">
    <property type="entry name" value="Por_Secre_tail"/>
    <property type="match status" value="1"/>
</dbReference>
<protein>
    <submittedName>
        <fullName evidence="1">Right-handed parallel beta-helix repeat-containing protein</fullName>
    </submittedName>
</protein>
<organism evidence="1 2">
    <name type="scientific">Pedobacter jamesrossensis</name>
    <dbReference type="NCBI Taxonomy" id="1908238"/>
    <lineage>
        <taxon>Bacteria</taxon>
        <taxon>Pseudomonadati</taxon>
        <taxon>Bacteroidota</taxon>
        <taxon>Sphingobacteriia</taxon>
        <taxon>Sphingobacteriales</taxon>
        <taxon>Sphingobacteriaceae</taxon>
        <taxon>Pedobacter</taxon>
    </lineage>
</organism>
<dbReference type="EMBL" id="JBHSBY010000129">
    <property type="protein sequence ID" value="MFC4197844.1"/>
    <property type="molecule type" value="Genomic_DNA"/>
</dbReference>
<proteinExistence type="predicted"/>
<accession>A0ABV8NQ71</accession>
<evidence type="ECO:0000313" key="2">
    <source>
        <dbReference type="Proteomes" id="UP001595792"/>
    </source>
</evidence>